<dbReference type="EMBL" id="CP137642">
    <property type="protein sequence ID" value="WOX56773.1"/>
    <property type="molecule type" value="Genomic_DNA"/>
</dbReference>
<proteinExistence type="predicted"/>
<feature type="domain" description="Spore protein YkvP/CgeB glycosyl transferase-like" evidence="1">
    <location>
        <begin position="242"/>
        <end position="378"/>
    </location>
</feature>
<protein>
    <submittedName>
        <fullName evidence="2">Glycosyltransferase</fullName>
        <ecNumber evidence="2">2.4.-.-</ecNumber>
    </submittedName>
</protein>
<dbReference type="EC" id="2.4.-.-" evidence="2"/>
<dbReference type="Gene3D" id="3.40.50.2000">
    <property type="entry name" value="Glycogen Phosphorylase B"/>
    <property type="match status" value="1"/>
</dbReference>
<accession>A0AAX4FS70</accession>
<dbReference type="InterPro" id="IPR055259">
    <property type="entry name" value="YkvP/CgeB_Glyco_trans-like"/>
</dbReference>
<evidence type="ECO:0000313" key="2">
    <source>
        <dbReference type="EMBL" id="WOX56773.1"/>
    </source>
</evidence>
<dbReference type="GO" id="GO:0016757">
    <property type="term" value="F:glycosyltransferase activity"/>
    <property type="evidence" value="ECO:0007669"/>
    <property type="project" value="UniProtKB-KW"/>
</dbReference>
<dbReference type="SUPFAM" id="SSF53756">
    <property type="entry name" value="UDP-Glycosyltransferase/glycogen phosphorylase"/>
    <property type="match status" value="1"/>
</dbReference>
<dbReference type="GeneID" id="85732582"/>
<dbReference type="KEGG" id="mrc:R6Y96_05455"/>
<keyword evidence="2" id="KW-0808">Transferase</keyword>
<dbReference type="Pfam" id="PF13524">
    <property type="entry name" value="Glyco_trans_1_2"/>
    <property type="match status" value="1"/>
</dbReference>
<keyword evidence="2" id="KW-0328">Glycosyltransferase</keyword>
<reference evidence="2 3" key="1">
    <citation type="submission" date="2023-10" db="EMBL/GenBank/DDBJ databases">
        <title>The complete genome sequence of Methanoculleus receptaculi DSM 18860.</title>
        <authorList>
            <person name="Lai S.-J."/>
            <person name="You Y.-T."/>
            <person name="Chen S.-C."/>
        </authorList>
    </citation>
    <scope>NUCLEOTIDE SEQUENCE [LARGE SCALE GENOMIC DNA]</scope>
    <source>
        <strain evidence="2 3">DSM 18860</strain>
    </source>
</reference>
<organism evidence="2 3">
    <name type="scientific">Methanoculleus receptaculi</name>
    <dbReference type="NCBI Taxonomy" id="394967"/>
    <lineage>
        <taxon>Archaea</taxon>
        <taxon>Methanobacteriati</taxon>
        <taxon>Methanobacteriota</taxon>
        <taxon>Stenosarchaea group</taxon>
        <taxon>Methanomicrobia</taxon>
        <taxon>Methanomicrobiales</taxon>
        <taxon>Methanomicrobiaceae</taxon>
        <taxon>Methanoculleus</taxon>
    </lineage>
</organism>
<name>A0AAX4FS70_9EURY</name>
<dbReference type="AlphaFoldDB" id="A0AAX4FS70"/>
<sequence length="420" mass="48033">MKILVICSTLDLKYKLGCTPSWWQLMKALHEIGNEVVAVPYLGDPVDSPWWRTYPNPCSTESKLYNRFLDHKKRCGNLSSYNERPNPILNLLAEQHVRRRWEKHIIEILSGEKDIDAVFIMGVPINHIKGIPTRVREEFSIPVAYYDGDMPTILPRYATSRGFKFNYYVDADLSEFDAFFTNSKGVIPDLEEMGAKNVHPLYYAADPDLFNPVNVEKDIDISFFGYGSEFREEWMTKMIADPSMELPDVNFTVGGGGFGISLGNAKLIGDLSYSAFRKFCCRSKICLNITRWSHTNVYASATARPFELAAYGACIVSQPYNGIEEWFEVGKDIIVVESEDEAIETYQWLLASDEERQTFGENARERILREHTYHNRAELVTRELGNIKNLPAKPSINTADDVSIYRNRKQRACEPDGVKQ</sequence>
<evidence type="ECO:0000259" key="1">
    <source>
        <dbReference type="Pfam" id="PF13524"/>
    </source>
</evidence>
<gene>
    <name evidence="2" type="ORF">R6Y96_05455</name>
</gene>
<keyword evidence="3" id="KW-1185">Reference proteome</keyword>
<evidence type="ECO:0000313" key="3">
    <source>
        <dbReference type="Proteomes" id="UP001305652"/>
    </source>
</evidence>
<dbReference type="Proteomes" id="UP001305652">
    <property type="component" value="Chromosome"/>
</dbReference>
<dbReference type="RefSeq" id="WP_318620181.1">
    <property type="nucleotide sequence ID" value="NZ_CP137642.1"/>
</dbReference>